<evidence type="ECO:0000313" key="1">
    <source>
        <dbReference type="EMBL" id="KAH7855201.1"/>
    </source>
</evidence>
<name>A0ACB7YNK1_9ERIC</name>
<comment type="caution">
    <text evidence="1">The sequence shown here is derived from an EMBL/GenBank/DDBJ whole genome shotgun (WGS) entry which is preliminary data.</text>
</comment>
<accession>A0ACB7YNK1</accession>
<dbReference type="EMBL" id="CM037161">
    <property type="protein sequence ID" value="KAH7855201.1"/>
    <property type="molecule type" value="Genomic_DNA"/>
</dbReference>
<dbReference type="Proteomes" id="UP000828048">
    <property type="component" value="Chromosome 11"/>
</dbReference>
<gene>
    <name evidence="1" type="ORF">Vadar_022297</name>
</gene>
<organism evidence="1 2">
    <name type="scientific">Vaccinium darrowii</name>
    <dbReference type="NCBI Taxonomy" id="229202"/>
    <lineage>
        <taxon>Eukaryota</taxon>
        <taxon>Viridiplantae</taxon>
        <taxon>Streptophyta</taxon>
        <taxon>Embryophyta</taxon>
        <taxon>Tracheophyta</taxon>
        <taxon>Spermatophyta</taxon>
        <taxon>Magnoliopsida</taxon>
        <taxon>eudicotyledons</taxon>
        <taxon>Gunneridae</taxon>
        <taxon>Pentapetalae</taxon>
        <taxon>asterids</taxon>
        <taxon>Ericales</taxon>
        <taxon>Ericaceae</taxon>
        <taxon>Vaccinioideae</taxon>
        <taxon>Vaccinieae</taxon>
        <taxon>Vaccinium</taxon>
    </lineage>
</organism>
<protein>
    <submittedName>
        <fullName evidence="1">Uncharacterized protein</fullName>
    </submittedName>
</protein>
<proteinExistence type="predicted"/>
<evidence type="ECO:0000313" key="2">
    <source>
        <dbReference type="Proteomes" id="UP000828048"/>
    </source>
</evidence>
<keyword evidence="2" id="KW-1185">Reference proteome</keyword>
<sequence>MAEKTASSDQQQLHVFFFPFMSPGHQIPMLDMARLFAKRGIKTTIVTTPCNLSRFQSIIDRDRQCVNVEIDLHILKFPSDTVGLPHNCENLDSLPSRLMSNSFSRAVMMLQPQSDDLVRQHQPDAIISDLNIPWTAQIAEKYSIPRIVFHGTSCFSLCVTDSVSKYKPYEGVSNDWMPFLVPGLPDRIHITMSQMPGRFFRNLGLQEFFMQFVEAERNTYGVVANTFYEIEPKYIEHYKKIIGKKIWAVGPVSLCNEKDMDMAERGNKASIDKDQCLTWLDSKEPNSVIYVCFGGLCAFAESQLVEIGLGLEAANYSFIWVIRDGFGDGLAVEDLEDRVKGRGLIIRGWAPQLLILNHPAVGGFISHCGWNSVLEAVSSGVPMITWPLFGEQFYNATFVAKQLGIGFGIGVYTGLKWGEEEQAGALVKRYRVAAVVSRLMGDRGSVKEMRERASRLRQMARSAMNEDGSSNGNLDLLIEDLSTLKKERLAKGDEVS</sequence>
<reference evidence="1 2" key="1">
    <citation type="journal article" date="2021" name="Hortic Res">
        <title>High-quality reference genome and annotation aids understanding of berry development for evergreen blueberry (Vaccinium darrowii).</title>
        <authorList>
            <person name="Yu J."/>
            <person name="Hulse-Kemp A.M."/>
            <person name="Babiker E."/>
            <person name="Staton M."/>
        </authorList>
    </citation>
    <scope>NUCLEOTIDE SEQUENCE [LARGE SCALE GENOMIC DNA]</scope>
    <source>
        <strain evidence="2">cv. NJ 8807/NJ 8810</strain>
        <tissue evidence="1">Young leaf</tissue>
    </source>
</reference>